<dbReference type="Proteomes" id="UP001190700">
    <property type="component" value="Unassembled WGS sequence"/>
</dbReference>
<evidence type="ECO:0000256" key="1">
    <source>
        <dbReference type="SAM" id="MobiDB-lite"/>
    </source>
</evidence>
<feature type="compositionally biased region" description="Basic and acidic residues" evidence="1">
    <location>
        <begin position="82"/>
        <end position="96"/>
    </location>
</feature>
<feature type="compositionally biased region" description="Polar residues" evidence="1">
    <location>
        <begin position="236"/>
        <end position="247"/>
    </location>
</feature>
<evidence type="ECO:0000313" key="3">
    <source>
        <dbReference type="EMBL" id="KAK3277658.1"/>
    </source>
</evidence>
<keyword evidence="2" id="KW-0472">Membrane</keyword>
<keyword evidence="4" id="KW-1185">Reference proteome</keyword>
<feature type="compositionally biased region" description="Low complexity" evidence="1">
    <location>
        <begin position="117"/>
        <end position="127"/>
    </location>
</feature>
<feature type="non-terminal residue" evidence="3">
    <location>
        <position position="322"/>
    </location>
</feature>
<feature type="compositionally biased region" description="Polar residues" evidence="1">
    <location>
        <begin position="273"/>
        <end position="284"/>
    </location>
</feature>
<feature type="compositionally biased region" description="Gly residues" evidence="1">
    <location>
        <begin position="312"/>
        <end position="322"/>
    </location>
</feature>
<dbReference type="AlphaFoldDB" id="A0AAE0GGS1"/>
<name>A0AAE0GGS1_9CHLO</name>
<evidence type="ECO:0000313" key="4">
    <source>
        <dbReference type="Proteomes" id="UP001190700"/>
    </source>
</evidence>
<dbReference type="EMBL" id="LGRX02005989">
    <property type="protein sequence ID" value="KAK3277658.1"/>
    <property type="molecule type" value="Genomic_DNA"/>
</dbReference>
<feature type="region of interest" description="Disordered" evidence="1">
    <location>
        <begin position="222"/>
        <end position="253"/>
    </location>
</feature>
<comment type="caution">
    <text evidence="3">The sequence shown here is derived from an EMBL/GenBank/DDBJ whole genome shotgun (WGS) entry which is preliminary data.</text>
</comment>
<reference evidence="3 4" key="1">
    <citation type="journal article" date="2015" name="Genome Biol. Evol.">
        <title>Comparative Genomics of a Bacterivorous Green Alga Reveals Evolutionary Causalities and Consequences of Phago-Mixotrophic Mode of Nutrition.</title>
        <authorList>
            <person name="Burns J.A."/>
            <person name="Paasch A."/>
            <person name="Narechania A."/>
            <person name="Kim E."/>
        </authorList>
    </citation>
    <scope>NUCLEOTIDE SEQUENCE [LARGE SCALE GENOMIC DNA]</scope>
    <source>
        <strain evidence="3 4">PLY_AMNH</strain>
    </source>
</reference>
<proteinExistence type="predicted"/>
<feature type="transmembrane region" description="Helical" evidence="2">
    <location>
        <begin position="6"/>
        <end position="27"/>
    </location>
</feature>
<keyword evidence="2" id="KW-1133">Transmembrane helix</keyword>
<feature type="region of interest" description="Disordered" evidence="1">
    <location>
        <begin position="108"/>
        <end position="127"/>
    </location>
</feature>
<evidence type="ECO:0000256" key="2">
    <source>
        <dbReference type="SAM" id="Phobius"/>
    </source>
</evidence>
<gene>
    <name evidence="3" type="ORF">CYMTET_14347</name>
</gene>
<protein>
    <submittedName>
        <fullName evidence="3">Uncharacterized protein</fullName>
    </submittedName>
</protein>
<keyword evidence="2" id="KW-0812">Transmembrane</keyword>
<organism evidence="3 4">
    <name type="scientific">Cymbomonas tetramitiformis</name>
    <dbReference type="NCBI Taxonomy" id="36881"/>
    <lineage>
        <taxon>Eukaryota</taxon>
        <taxon>Viridiplantae</taxon>
        <taxon>Chlorophyta</taxon>
        <taxon>Pyramimonadophyceae</taxon>
        <taxon>Pyramimonadales</taxon>
        <taxon>Pyramimonadaceae</taxon>
        <taxon>Cymbomonas</taxon>
    </lineage>
</organism>
<accession>A0AAE0GGS1</accession>
<feature type="region of interest" description="Disordered" evidence="1">
    <location>
        <begin position="273"/>
        <end position="322"/>
    </location>
</feature>
<feature type="region of interest" description="Disordered" evidence="1">
    <location>
        <begin position="70"/>
        <end position="96"/>
    </location>
</feature>
<sequence length="322" mass="33774">MADRRTWLICGVGVGGVVSATLFYIHARRTNQARRKSPADTEICQLARSTTYTFRSPSFDALAANESDSQLVPTDTSGFPKFSKDHRVPSYRPDARAANESDSCARLVSAPAEVETSQRSNSGAASSSIHFEPAVTDGHFGHWPENTVLDIRDQMQQSLNRDIASTVSSGVHTVMGNGTLEQPFTIKPVRAVPGPPVMSQCSSVDAAQLAAAIATRDHYDARESHSGTGAVAAAPTSHSSVTRQQPPGSDRASWETAVVPGRTAGIEGSLIPENTLTGANESGTSGIGAGERRSGGSSLHTKIVSPIQASREGGGPASGEHQ</sequence>